<evidence type="ECO:0000313" key="2">
    <source>
        <dbReference type="Proteomes" id="UP000827872"/>
    </source>
</evidence>
<keyword evidence="2" id="KW-1185">Reference proteome</keyword>
<name>A0ACB8EPY1_9SAUR</name>
<evidence type="ECO:0000313" key="1">
    <source>
        <dbReference type="EMBL" id="KAH7994408.1"/>
    </source>
</evidence>
<reference evidence="1" key="1">
    <citation type="submission" date="2021-08" db="EMBL/GenBank/DDBJ databases">
        <title>The first chromosome-level gecko genome reveals the dynamic sex chromosomes of Neotropical dwarf geckos (Sphaerodactylidae: Sphaerodactylus).</title>
        <authorList>
            <person name="Pinto B.J."/>
            <person name="Keating S.E."/>
            <person name="Gamble T."/>
        </authorList>
    </citation>
    <scope>NUCLEOTIDE SEQUENCE</scope>
    <source>
        <strain evidence="1">TG3544</strain>
    </source>
</reference>
<organism evidence="1 2">
    <name type="scientific">Sphaerodactylus townsendi</name>
    <dbReference type="NCBI Taxonomy" id="933632"/>
    <lineage>
        <taxon>Eukaryota</taxon>
        <taxon>Metazoa</taxon>
        <taxon>Chordata</taxon>
        <taxon>Craniata</taxon>
        <taxon>Vertebrata</taxon>
        <taxon>Euteleostomi</taxon>
        <taxon>Lepidosauria</taxon>
        <taxon>Squamata</taxon>
        <taxon>Bifurcata</taxon>
        <taxon>Gekkota</taxon>
        <taxon>Sphaerodactylidae</taxon>
        <taxon>Sphaerodactylus</taxon>
    </lineage>
</organism>
<sequence length="88" mass="9559">MFGTRSKYCLLAGFLESNVVIIAREPGGSRVSALSAFVRAELKLLEEAAVSVCKSLVENNPRTGNLGALIKVFLSRTKELKISTECQK</sequence>
<gene>
    <name evidence="1" type="ORF">K3G42_005743</name>
</gene>
<comment type="caution">
    <text evidence="1">The sequence shown here is derived from an EMBL/GenBank/DDBJ whole genome shotgun (WGS) entry which is preliminary data.</text>
</comment>
<proteinExistence type="predicted"/>
<dbReference type="Proteomes" id="UP000827872">
    <property type="component" value="Linkage Group LG07"/>
</dbReference>
<protein>
    <submittedName>
        <fullName evidence="1">Uncharacterized protein</fullName>
    </submittedName>
</protein>
<accession>A0ACB8EPY1</accession>
<dbReference type="EMBL" id="CM037620">
    <property type="protein sequence ID" value="KAH7994408.1"/>
    <property type="molecule type" value="Genomic_DNA"/>
</dbReference>